<evidence type="ECO:0000256" key="2">
    <source>
        <dbReference type="ARBA" id="ARBA00022730"/>
    </source>
</evidence>
<keyword evidence="2 6" id="KW-0699">rRNA-binding</keyword>
<keyword evidence="4 6" id="KW-0689">Ribosomal protein</keyword>
<dbReference type="InterPro" id="IPR036164">
    <property type="entry name" value="bL21-like_sf"/>
</dbReference>
<proteinExistence type="inferred from homology"/>
<name>A0A930VQ19_9ACTN</name>
<organism evidence="8 9">
    <name type="scientific">Lancefieldella rimae</name>
    <dbReference type="NCBI Taxonomy" id="1383"/>
    <lineage>
        <taxon>Bacteria</taxon>
        <taxon>Bacillati</taxon>
        <taxon>Actinomycetota</taxon>
        <taxon>Coriobacteriia</taxon>
        <taxon>Coriobacteriales</taxon>
        <taxon>Atopobiaceae</taxon>
        <taxon>Lancefieldella</taxon>
    </lineage>
</organism>
<evidence type="ECO:0000313" key="8">
    <source>
        <dbReference type="EMBL" id="MBF4808478.1"/>
    </source>
</evidence>
<keyword evidence="5 6" id="KW-0687">Ribonucleoprotein</keyword>
<sequence length="116" mass="13093">MYAIVATGGKQYKVAKDDVIAVEKLDAQVGDKVKLDVLMLNDGKKTIVDSKTLSSKKVTCEVLEQFKDQKVLVFKLHKRKRYRRTNGHRQQLTKLKVTSLPTTRKAATKTTDESAE</sequence>
<dbReference type="Pfam" id="PF00829">
    <property type="entry name" value="Ribosomal_L21p"/>
    <property type="match status" value="1"/>
</dbReference>
<dbReference type="InterPro" id="IPR001787">
    <property type="entry name" value="Ribosomal_bL21"/>
</dbReference>
<keyword evidence="3 6" id="KW-0694">RNA-binding</keyword>
<dbReference type="SUPFAM" id="SSF141091">
    <property type="entry name" value="L21p-like"/>
    <property type="match status" value="1"/>
</dbReference>
<dbReference type="InterPro" id="IPR028909">
    <property type="entry name" value="bL21-like"/>
</dbReference>
<evidence type="ECO:0000256" key="6">
    <source>
        <dbReference type="HAMAP-Rule" id="MF_01363"/>
    </source>
</evidence>
<evidence type="ECO:0000256" key="3">
    <source>
        <dbReference type="ARBA" id="ARBA00022884"/>
    </source>
</evidence>
<dbReference type="GO" id="GO:0006412">
    <property type="term" value="P:translation"/>
    <property type="evidence" value="ECO:0007669"/>
    <property type="project" value="UniProtKB-UniRule"/>
</dbReference>
<evidence type="ECO:0000256" key="1">
    <source>
        <dbReference type="ARBA" id="ARBA00008563"/>
    </source>
</evidence>
<dbReference type="AlphaFoldDB" id="A0A930VQ19"/>
<dbReference type="GO" id="GO:0005737">
    <property type="term" value="C:cytoplasm"/>
    <property type="evidence" value="ECO:0007669"/>
    <property type="project" value="UniProtKB-ARBA"/>
</dbReference>
<dbReference type="RefSeq" id="WP_070698815.1">
    <property type="nucleotide sequence ID" value="NZ_CAUPIQ010000001.1"/>
</dbReference>
<comment type="function">
    <text evidence="6 7">This protein binds to 23S rRNA in the presence of protein L20.</text>
</comment>
<comment type="caution">
    <text evidence="8">The sequence shown here is derived from an EMBL/GenBank/DDBJ whole genome shotgun (WGS) entry which is preliminary data.</text>
</comment>
<evidence type="ECO:0000313" key="9">
    <source>
        <dbReference type="Proteomes" id="UP000698335"/>
    </source>
</evidence>
<dbReference type="GO" id="GO:0019843">
    <property type="term" value="F:rRNA binding"/>
    <property type="evidence" value="ECO:0007669"/>
    <property type="project" value="UniProtKB-UniRule"/>
</dbReference>
<evidence type="ECO:0000256" key="7">
    <source>
        <dbReference type="RuleBase" id="RU000562"/>
    </source>
</evidence>
<dbReference type="GO" id="GO:1990904">
    <property type="term" value="C:ribonucleoprotein complex"/>
    <property type="evidence" value="ECO:0007669"/>
    <property type="project" value="UniProtKB-KW"/>
</dbReference>
<comment type="subunit">
    <text evidence="6">Part of the 50S ribosomal subunit. Contacts protein L20.</text>
</comment>
<dbReference type="PANTHER" id="PTHR21349:SF0">
    <property type="entry name" value="LARGE RIBOSOMAL SUBUNIT PROTEIN BL21M"/>
    <property type="match status" value="1"/>
</dbReference>
<reference evidence="8" key="1">
    <citation type="submission" date="2020-04" db="EMBL/GenBank/DDBJ databases">
        <title>Deep metagenomics examines the oral microbiome during advanced dental caries in children, revealing novel taxa and co-occurrences with host molecules.</title>
        <authorList>
            <person name="Baker J.L."/>
            <person name="Morton J.T."/>
            <person name="Dinis M."/>
            <person name="Alvarez R."/>
            <person name="Tran N.C."/>
            <person name="Knight R."/>
            <person name="Edlund A."/>
        </authorList>
    </citation>
    <scope>NUCLEOTIDE SEQUENCE</scope>
    <source>
        <strain evidence="8">JCVI_38_bin.5</strain>
    </source>
</reference>
<dbReference type="HAMAP" id="MF_01363">
    <property type="entry name" value="Ribosomal_bL21"/>
    <property type="match status" value="1"/>
</dbReference>
<dbReference type="NCBIfam" id="TIGR00061">
    <property type="entry name" value="L21"/>
    <property type="match status" value="1"/>
</dbReference>
<dbReference type="PANTHER" id="PTHR21349">
    <property type="entry name" value="50S RIBOSOMAL PROTEIN L21"/>
    <property type="match status" value="1"/>
</dbReference>
<accession>A0A930VQ19</accession>
<dbReference type="GO" id="GO:0003735">
    <property type="term" value="F:structural constituent of ribosome"/>
    <property type="evidence" value="ECO:0007669"/>
    <property type="project" value="InterPro"/>
</dbReference>
<dbReference type="Proteomes" id="UP000698335">
    <property type="component" value="Unassembled WGS sequence"/>
</dbReference>
<dbReference type="PROSITE" id="PS01169">
    <property type="entry name" value="RIBOSOMAL_L21"/>
    <property type="match status" value="1"/>
</dbReference>
<dbReference type="EMBL" id="JABZGW010000394">
    <property type="protein sequence ID" value="MBF4808478.1"/>
    <property type="molecule type" value="Genomic_DNA"/>
</dbReference>
<protein>
    <recommendedName>
        <fullName evidence="6">Large ribosomal subunit protein bL21</fullName>
    </recommendedName>
</protein>
<evidence type="ECO:0000256" key="4">
    <source>
        <dbReference type="ARBA" id="ARBA00022980"/>
    </source>
</evidence>
<comment type="similarity">
    <text evidence="1 6 7">Belongs to the bacterial ribosomal protein bL21 family.</text>
</comment>
<evidence type="ECO:0000256" key="5">
    <source>
        <dbReference type="ARBA" id="ARBA00023274"/>
    </source>
</evidence>
<dbReference type="GO" id="GO:0005840">
    <property type="term" value="C:ribosome"/>
    <property type="evidence" value="ECO:0007669"/>
    <property type="project" value="UniProtKB-KW"/>
</dbReference>
<gene>
    <name evidence="6 8" type="primary">rplU</name>
    <name evidence="8" type="ORF">HXK26_07285</name>
</gene>
<dbReference type="InterPro" id="IPR018258">
    <property type="entry name" value="Ribosomal_bL21_CS"/>
</dbReference>